<reference evidence="2" key="1">
    <citation type="submission" date="2021-01" db="EMBL/GenBank/DDBJ databases">
        <authorList>
            <person name="Corre E."/>
            <person name="Pelletier E."/>
            <person name="Niang G."/>
            <person name="Scheremetjew M."/>
            <person name="Finn R."/>
            <person name="Kale V."/>
            <person name="Holt S."/>
            <person name="Cochrane G."/>
            <person name="Meng A."/>
            <person name="Brown T."/>
            <person name="Cohen L."/>
        </authorList>
    </citation>
    <scope>NUCLEOTIDE SEQUENCE</scope>
    <source>
        <strain evidence="2">UTEX LB 985</strain>
    </source>
</reference>
<evidence type="ECO:0000313" key="2">
    <source>
        <dbReference type="EMBL" id="CAD9395831.1"/>
    </source>
</evidence>
<dbReference type="AlphaFoldDB" id="A0A7S2BGB6"/>
<proteinExistence type="predicted"/>
<organism evidence="2">
    <name type="scientific">Haptolina brevifila</name>
    <dbReference type="NCBI Taxonomy" id="156173"/>
    <lineage>
        <taxon>Eukaryota</taxon>
        <taxon>Haptista</taxon>
        <taxon>Haptophyta</taxon>
        <taxon>Prymnesiophyceae</taxon>
        <taxon>Prymnesiales</taxon>
        <taxon>Prymnesiaceae</taxon>
        <taxon>Haptolina</taxon>
    </lineage>
</organism>
<sequence>MEESGTLAWTAITDFMHQAQKTAAAAWMGNVTGAAPPPKACWAERHGVNLLLRRKTAASSGSDRCSERRLHLAEAQAACDTTPWCGGITRDGGIPCGLKGRLEYELRRGEHDPGDAPPSIVSWMRGTIDGSSSACMVTAVTGRSARGTGHRVSGKRDGGARVPRSHPASAMMPADSDRLGSMLREKHLLAQERVARGPPAYERFPTQAFRYRDWGDRTRHGRGDAYPLYTLDTLRNLADHLFDSSTGYQSGPSKAVNVQPCELVYSTLRPTHSYIRQVHAHIRGAYLLITDTADLSITHSSETDSLLGSDKLSHWWAVDNEVLDRPKIEGLPLGVMDSLEVGMKAQPGSVHFHARCCVSTPEPLGQ</sequence>
<accession>A0A7S2BGB6</accession>
<protein>
    <submittedName>
        <fullName evidence="2">Uncharacterized protein</fullName>
    </submittedName>
</protein>
<evidence type="ECO:0000256" key="1">
    <source>
        <dbReference type="SAM" id="MobiDB-lite"/>
    </source>
</evidence>
<feature type="region of interest" description="Disordered" evidence="1">
    <location>
        <begin position="142"/>
        <end position="175"/>
    </location>
</feature>
<name>A0A7S2BGB6_9EUKA</name>
<dbReference type="EMBL" id="HBGU01002856">
    <property type="protein sequence ID" value="CAD9395831.1"/>
    <property type="molecule type" value="Transcribed_RNA"/>
</dbReference>
<gene>
    <name evidence="2" type="ORF">CBRE1094_LOCUS1521</name>
</gene>